<feature type="domain" description="LysM" evidence="1">
    <location>
        <begin position="111"/>
        <end position="154"/>
    </location>
</feature>
<dbReference type="KEGG" id="cace:CACET_c09000"/>
<dbReference type="CDD" id="cd00118">
    <property type="entry name" value="LysM"/>
    <property type="match status" value="1"/>
</dbReference>
<dbReference type="Proteomes" id="UP000035704">
    <property type="component" value="Chromosome"/>
</dbReference>
<accession>A0A0G3W7R3</accession>
<dbReference type="PROSITE" id="PS51782">
    <property type="entry name" value="LYSM"/>
    <property type="match status" value="1"/>
</dbReference>
<proteinExistence type="predicted"/>
<sequence>MSIVLIVVAIASVQIANAPDKEIKDSAAEVETYLEEETEEWVYETSDEEVHETDEEIMASSELTEKVEEKLQTAASSITSEEAAAEVAVVEAPRSTTSTANTVDMSPITSDRYTVKSGDTLFLIAERANLSLQELRSINNINTDTIYVGQVVQTKTPPQPVNVAQASSNTVVTRGSQREDDMYWLSRIIHAEAQGEPYQGKVAVGNVVLNRVRSSNFPNTIYGVVFDRQHGYVQFSPVIDGTIHNTPNRDSVQAATEALNGAKPVGDALYFLNPRKATNFWIVANRRFMKTIGDHDFYY</sequence>
<dbReference type="Gene3D" id="1.10.10.2520">
    <property type="entry name" value="Cell wall hydrolase SleB, domain 1"/>
    <property type="match status" value="1"/>
</dbReference>
<dbReference type="Pfam" id="PF07486">
    <property type="entry name" value="Hydrolase_2"/>
    <property type="match status" value="1"/>
</dbReference>
<dbReference type="EMBL" id="CP009687">
    <property type="protein sequence ID" value="AKL94408.1"/>
    <property type="molecule type" value="Genomic_DNA"/>
</dbReference>
<dbReference type="InterPro" id="IPR036779">
    <property type="entry name" value="LysM_dom_sf"/>
</dbReference>
<dbReference type="SUPFAM" id="SSF54106">
    <property type="entry name" value="LysM domain"/>
    <property type="match status" value="1"/>
</dbReference>
<name>A0A0G3W7R3_9CLOT</name>
<protein>
    <submittedName>
        <fullName evidence="2">Cell wall hydrolase, SleB</fullName>
    </submittedName>
</protein>
<dbReference type="AlphaFoldDB" id="A0A0G3W7R3"/>
<dbReference type="PATRIC" id="fig|84022.6.peg.917"/>
<dbReference type="InterPro" id="IPR018392">
    <property type="entry name" value="LysM"/>
</dbReference>
<dbReference type="InterPro" id="IPR042047">
    <property type="entry name" value="SleB_dom1"/>
</dbReference>
<keyword evidence="2" id="KW-0378">Hydrolase</keyword>
<evidence type="ECO:0000313" key="2">
    <source>
        <dbReference type="EMBL" id="AKL94408.1"/>
    </source>
</evidence>
<organism evidence="2 3">
    <name type="scientific">Clostridium aceticum</name>
    <dbReference type="NCBI Taxonomy" id="84022"/>
    <lineage>
        <taxon>Bacteria</taxon>
        <taxon>Bacillati</taxon>
        <taxon>Bacillota</taxon>
        <taxon>Clostridia</taxon>
        <taxon>Eubacteriales</taxon>
        <taxon>Clostridiaceae</taxon>
        <taxon>Clostridium</taxon>
    </lineage>
</organism>
<reference evidence="2 3" key="1">
    <citation type="submission" date="2014-10" db="EMBL/GenBank/DDBJ databases">
        <title>Genome sequence of Clostridium aceticum DSM 1496.</title>
        <authorList>
            <person name="Poehlein A."/>
            <person name="Schiel-Bengelsdorf B."/>
            <person name="Gottschalk G."/>
            <person name="Duerre P."/>
            <person name="Daniel R."/>
        </authorList>
    </citation>
    <scope>NUCLEOTIDE SEQUENCE [LARGE SCALE GENOMIC DNA]</scope>
    <source>
        <strain evidence="2 3">DSM 1496</strain>
    </source>
</reference>
<evidence type="ECO:0000259" key="1">
    <source>
        <dbReference type="PROSITE" id="PS51782"/>
    </source>
</evidence>
<evidence type="ECO:0000313" key="3">
    <source>
        <dbReference type="Proteomes" id="UP000035704"/>
    </source>
</evidence>
<dbReference type="SMART" id="SM00257">
    <property type="entry name" value="LysM"/>
    <property type="match status" value="1"/>
</dbReference>
<dbReference type="InterPro" id="IPR011105">
    <property type="entry name" value="Cell_wall_hydrolase_SleB"/>
</dbReference>
<dbReference type="GO" id="GO:0016787">
    <property type="term" value="F:hydrolase activity"/>
    <property type="evidence" value="ECO:0007669"/>
    <property type="project" value="UniProtKB-KW"/>
</dbReference>
<dbReference type="Gene3D" id="3.10.350.10">
    <property type="entry name" value="LysM domain"/>
    <property type="match status" value="1"/>
</dbReference>
<dbReference type="Pfam" id="PF01476">
    <property type="entry name" value="LysM"/>
    <property type="match status" value="1"/>
</dbReference>
<gene>
    <name evidence="2" type="ORF">CACET_c09000</name>
</gene>
<dbReference type="Gene3D" id="6.20.240.60">
    <property type="match status" value="1"/>
</dbReference>
<dbReference type="STRING" id="84022.CACET_c09000"/>
<keyword evidence="3" id="KW-1185">Reference proteome</keyword>